<feature type="compositionally biased region" description="Polar residues" evidence="1">
    <location>
        <begin position="219"/>
        <end position="248"/>
    </location>
</feature>
<feature type="region of interest" description="Disordered" evidence="1">
    <location>
        <begin position="158"/>
        <end position="301"/>
    </location>
</feature>
<evidence type="ECO:0000313" key="3">
    <source>
        <dbReference type="Proteomes" id="UP000562682"/>
    </source>
</evidence>
<accession>A0A8H5UIZ7</accession>
<feature type="compositionally biased region" description="Polar residues" evidence="1">
    <location>
        <begin position="201"/>
        <end position="212"/>
    </location>
</feature>
<dbReference type="Proteomes" id="UP000562682">
    <property type="component" value="Unassembled WGS sequence"/>
</dbReference>
<feature type="region of interest" description="Disordered" evidence="1">
    <location>
        <begin position="61"/>
        <end position="132"/>
    </location>
</feature>
<feature type="region of interest" description="Disordered" evidence="1">
    <location>
        <begin position="452"/>
        <end position="472"/>
    </location>
</feature>
<evidence type="ECO:0000313" key="2">
    <source>
        <dbReference type="EMBL" id="KAF5688243.1"/>
    </source>
</evidence>
<gene>
    <name evidence="2" type="ORF">FDENT_4958</name>
</gene>
<dbReference type="EMBL" id="JAAOAK010000120">
    <property type="protein sequence ID" value="KAF5688243.1"/>
    <property type="molecule type" value="Genomic_DNA"/>
</dbReference>
<keyword evidence="3" id="KW-1185">Reference proteome</keyword>
<feature type="compositionally biased region" description="Acidic residues" evidence="1">
    <location>
        <begin position="85"/>
        <end position="95"/>
    </location>
</feature>
<feature type="compositionally biased region" description="Polar residues" evidence="1">
    <location>
        <begin position="163"/>
        <end position="192"/>
    </location>
</feature>
<reference evidence="2 3" key="1">
    <citation type="submission" date="2020-05" db="EMBL/GenBank/DDBJ databases">
        <title>Identification and distribution of gene clusters putatively required for synthesis of sphingolipid metabolism inhibitors in phylogenetically diverse species of the filamentous fungus Fusarium.</title>
        <authorList>
            <person name="Kim H.-S."/>
            <person name="Busman M."/>
            <person name="Brown D.W."/>
            <person name="Divon H."/>
            <person name="Uhlig S."/>
            <person name="Proctor R.H."/>
        </authorList>
    </citation>
    <scope>NUCLEOTIDE SEQUENCE [LARGE SCALE GENOMIC DNA]</scope>
    <source>
        <strain evidence="2 3">NRRL 25311</strain>
    </source>
</reference>
<name>A0A8H5UIZ7_9HYPO</name>
<dbReference type="AlphaFoldDB" id="A0A8H5UIZ7"/>
<proteinExistence type="predicted"/>
<organism evidence="2 3">
    <name type="scientific">Fusarium denticulatum</name>
    <dbReference type="NCBI Taxonomy" id="48507"/>
    <lineage>
        <taxon>Eukaryota</taxon>
        <taxon>Fungi</taxon>
        <taxon>Dikarya</taxon>
        <taxon>Ascomycota</taxon>
        <taxon>Pezizomycotina</taxon>
        <taxon>Sordariomycetes</taxon>
        <taxon>Hypocreomycetidae</taxon>
        <taxon>Hypocreales</taxon>
        <taxon>Nectriaceae</taxon>
        <taxon>Fusarium</taxon>
        <taxon>Fusarium fujikuroi species complex</taxon>
    </lineage>
</organism>
<comment type="caution">
    <text evidence="2">The sequence shown here is derived from an EMBL/GenBank/DDBJ whole genome shotgun (WGS) entry which is preliminary data.</text>
</comment>
<evidence type="ECO:0000256" key="1">
    <source>
        <dbReference type="SAM" id="MobiDB-lite"/>
    </source>
</evidence>
<sequence length="472" mass="51604">MSLWGLRFHHTAKMPEPVRQKAVREGYKQLDFLVTLRNRALVFASSEDVCMYASFVHLPPTTPEEAESLRNISSDEATTEHESGQEEENDDEDPWEVQAAASATAVEEEDAADSQGDTGSEEHAGNTNLSDAETAEDETFNYQMKALAAALPSASAPAQASSVDTTTAESSGTTNQFLANDPGSSEEIQSLGQPLDVDPPSSVNTEGTNIEGNPEDTNPEGTNSKGTNTGDNPEGNSPESEWLTNTPGSPYDNGMVSSPNDANSPSQAAEGQATATQEDGEAAANSVGEVEDQPVGPNNIHVPIYRRPSTLFDTPPTWADQYKKFFDKAFAVWVVFYNTRAPRPLRARLADAYTHEAAVKRYNLINLGLYPCVTAEHLLELKLRIDDAAHFCDFLTANILEIDHAKDQRKEVIYTYPANSPLRLRTKGLGSSLRYATHVDEGWDDLEDNWGMPPIPKKRSPIQSHASQKMSW</sequence>
<protein>
    <submittedName>
        <fullName evidence="2">Uncharacterized protein</fullName>
    </submittedName>
</protein>
<feature type="compositionally biased region" description="Polar residues" evidence="1">
    <location>
        <begin position="255"/>
        <end position="266"/>
    </location>
</feature>
<feature type="compositionally biased region" description="Low complexity" evidence="1">
    <location>
        <begin position="267"/>
        <end position="277"/>
    </location>
</feature>
<feature type="compositionally biased region" description="Polar residues" evidence="1">
    <location>
        <begin position="461"/>
        <end position="472"/>
    </location>
</feature>